<dbReference type="Gene3D" id="1.20.1420.20">
    <property type="entry name" value="M75 peptidase, HXXE motif"/>
    <property type="match status" value="1"/>
</dbReference>
<dbReference type="Proteomes" id="UP000217211">
    <property type="component" value="Chromosome"/>
</dbReference>
<evidence type="ECO:0000259" key="4">
    <source>
        <dbReference type="Pfam" id="PF09375"/>
    </source>
</evidence>
<evidence type="ECO:0000256" key="3">
    <source>
        <dbReference type="SAM" id="SignalP"/>
    </source>
</evidence>
<proteinExistence type="predicted"/>
<name>A0A249PGL9_9HYPH</name>
<accession>A0A249PGL9</accession>
<gene>
    <name evidence="5" type="ORF">SJ05684_c36550</name>
</gene>
<dbReference type="CDD" id="cd14659">
    <property type="entry name" value="Imelysin-like_IPPA"/>
    <property type="match status" value="1"/>
</dbReference>
<dbReference type="AlphaFoldDB" id="A0A249PGL9"/>
<reference evidence="5 6" key="1">
    <citation type="submission" date="2017-08" db="EMBL/GenBank/DDBJ databases">
        <title>Multipartite genome sequences of Sinorhizobium species nodulating soybeans.</title>
        <authorList>
            <person name="Tian C.F."/>
        </authorList>
    </citation>
    <scope>NUCLEOTIDE SEQUENCE [LARGE SCALE GENOMIC DNA]</scope>
    <source>
        <strain evidence="5 6">CCBAU 05684</strain>
    </source>
</reference>
<protein>
    <submittedName>
        <fullName evidence="5">Iron-regulated protein A</fullName>
    </submittedName>
</protein>
<keyword evidence="6" id="KW-1185">Reference proteome</keyword>
<dbReference type="InterPro" id="IPR034984">
    <property type="entry name" value="Imelysin-like_IPPA"/>
</dbReference>
<feature type="signal peptide" evidence="3">
    <location>
        <begin position="1"/>
        <end position="23"/>
    </location>
</feature>
<keyword evidence="2 3" id="KW-0732">Signal</keyword>
<dbReference type="GO" id="GO:0030313">
    <property type="term" value="C:cell envelope"/>
    <property type="evidence" value="ECO:0007669"/>
    <property type="project" value="UniProtKB-SubCell"/>
</dbReference>
<sequence length="375" mass="40287">MRLSLFLPLGLLCLAIAAVPAAAQESEAPLPRVLDEAALPGVMARAVDDFIIPGYRDLARSTAALAETIEALCETPSDAPLRAGRSAFTNLVATWSAVEIIRVGPAIKQNRFERFLFYPDRKSTGLKQVQAILAKRDESATDVESLRMKSVAVQGLGALEYVLYGTGSGALAGSEGAFRCRYGRAIAMNLETIADELVAAWERPDGIQAAWKRPGPDNPLFRDKREAATELLGILVHSVEMVKDQRLRPLYAGTIDRKPGRSNPKLAIYWRSGNTMPSLSANFRGLQALFNRAGMEDLLPADSRSIAGSVNFLLKTLASAAGRVDGPLDAALADDKRRAMLAFIALNTADLLDRLNRDFGGAIGLGAGFSFADGD</sequence>
<dbReference type="Pfam" id="PF09375">
    <property type="entry name" value="Peptidase_M75"/>
    <property type="match status" value="1"/>
</dbReference>
<dbReference type="KEGG" id="esj:SJ05684_c36550"/>
<dbReference type="InterPro" id="IPR018976">
    <property type="entry name" value="Imelysin-like"/>
</dbReference>
<dbReference type="RefSeq" id="WP_095694294.1">
    <property type="nucleotide sequence ID" value="NZ_CP023067.1"/>
</dbReference>
<feature type="chain" id="PRO_5012264535" evidence="3">
    <location>
        <begin position="24"/>
        <end position="375"/>
    </location>
</feature>
<feature type="domain" description="Imelysin-like" evidence="4">
    <location>
        <begin position="51"/>
        <end position="343"/>
    </location>
</feature>
<dbReference type="eggNOG" id="COG3489">
    <property type="taxonomic scope" value="Bacteria"/>
</dbReference>
<evidence type="ECO:0000256" key="1">
    <source>
        <dbReference type="ARBA" id="ARBA00004196"/>
    </source>
</evidence>
<evidence type="ECO:0000313" key="6">
    <source>
        <dbReference type="Proteomes" id="UP000217211"/>
    </source>
</evidence>
<dbReference type="EMBL" id="CP023067">
    <property type="protein sequence ID" value="ASY65068.1"/>
    <property type="molecule type" value="Genomic_DNA"/>
</dbReference>
<organism evidence="5 6">
    <name type="scientific">Sinorhizobium sojae CCBAU 05684</name>
    <dbReference type="NCBI Taxonomy" id="716928"/>
    <lineage>
        <taxon>Bacteria</taxon>
        <taxon>Pseudomonadati</taxon>
        <taxon>Pseudomonadota</taxon>
        <taxon>Alphaproteobacteria</taxon>
        <taxon>Hyphomicrobiales</taxon>
        <taxon>Rhizobiaceae</taxon>
        <taxon>Sinorhizobium/Ensifer group</taxon>
        <taxon>Sinorhizobium</taxon>
    </lineage>
</organism>
<comment type="subcellular location">
    <subcellularLocation>
        <location evidence="1">Cell envelope</location>
    </subcellularLocation>
</comment>
<dbReference type="STRING" id="716928.GCA_000261485_01676"/>
<evidence type="ECO:0000313" key="5">
    <source>
        <dbReference type="EMBL" id="ASY65068.1"/>
    </source>
</evidence>
<dbReference type="InterPro" id="IPR038352">
    <property type="entry name" value="Imelysin_sf"/>
</dbReference>
<evidence type="ECO:0000256" key="2">
    <source>
        <dbReference type="ARBA" id="ARBA00022729"/>
    </source>
</evidence>